<evidence type="ECO:0000313" key="3">
    <source>
        <dbReference type="EMBL" id="SHE61548.1"/>
    </source>
</evidence>
<dbReference type="OrthoDB" id="5525388at2"/>
<proteinExistence type="predicted"/>
<evidence type="ECO:0000313" key="4">
    <source>
        <dbReference type="Proteomes" id="UP000184076"/>
    </source>
</evidence>
<evidence type="ECO:0000256" key="2">
    <source>
        <dbReference type="SAM" id="Phobius"/>
    </source>
</evidence>
<dbReference type="RefSeq" id="WP_073036769.1">
    <property type="nucleotide sequence ID" value="NZ_FQVB01000005.1"/>
</dbReference>
<reference evidence="4" key="1">
    <citation type="submission" date="2016-11" db="EMBL/GenBank/DDBJ databases">
        <authorList>
            <person name="Varghese N."/>
            <person name="Submissions S."/>
        </authorList>
    </citation>
    <scope>NUCLEOTIDE SEQUENCE [LARGE SCALE GENOMIC DNA]</scope>
    <source>
        <strain evidence="4">DSM 9756</strain>
    </source>
</reference>
<dbReference type="Proteomes" id="UP000184076">
    <property type="component" value="Unassembled WGS sequence"/>
</dbReference>
<dbReference type="STRING" id="1121391.SAMN02745206_00592"/>
<keyword evidence="2" id="KW-0472">Membrane</keyword>
<keyword evidence="2" id="KW-0812">Transmembrane</keyword>
<protein>
    <recommendedName>
        <fullName evidence="5">Flagellar protein FliL</fullName>
    </recommendedName>
</protein>
<keyword evidence="4" id="KW-1185">Reference proteome</keyword>
<organism evidence="3 4">
    <name type="scientific">Desulfacinum infernum DSM 9756</name>
    <dbReference type="NCBI Taxonomy" id="1121391"/>
    <lineage>
        <taxon>Bacteria</taxon>
        <taxon>Pseudomonadati</taxon>
        <taxon>Thermodesulfobacteriota</taxon>
        <taxon>Syntrophobacteria</taxon>
        <taxon>Syntrophobacterales</taxon>
        <taxon>Syntrophobacteraceae</taxon>
        <taxon>Desulfacinum</taxon>
    </lineage>
</organism>
<keyword evidence="2" id="KW-1133">Transmembrane helix</keyword>
<feature type="transmembrane region" description="Helical" evidence="2">
    <location>
        <begin position="56"/>
        <end position="77"/>
    </location>
</feature>
<feature type="compositionally biased region" description="Basic and acidic residues" evidence="1">
    <location>
        <begin position="17"/>
        <end position="38"/>
    </location>
</feature>
<evidence type="ECO:0008006" key="5">
    <source>
        <dbReference type="Google" id="ProtNLM"/>
    </source>
</evidence>
<gene>
    <name evidence="3" type="ORF">SAMN02745206_00592</name>
</gene>
<evidence type="ECO:0000256" key="1">
    <source>
        <dbReference type="SAM" id="MobiDB-lite"/>
    </source>
</evidence>
<name>A0A1M4UY09_9BACT</name>
<accession>A0A1M4UY09</accession>
<sequence>MVDQAASEDLAAMFSSPEEKSRRDPSGDEHGSPSDRKTSAAPGNARSMRLPRILSARLLVSAAVVIGLGAVALGVSLRPSAENAAKTGTAPPPPRVVHPVSLPEHQEDVTFLFPAHSVERTDLLTMTLTIRLVGPGTAEASKDLSVALRQEIYDYLMRQTPNKNAYRDWGRIVEGPLLAYLKDRFPKMGIASLALVDLQRI</sequence>
<dbReference type="AlphaFoldDB" id="A0A1M4UY09"/>
<dbReference type="EMBL" id="FQVB01000005">
    <property type="protein sequence ID" value="SHE61548.1"/>
    <property type="molecule type" value="Genomic_DNA"/>
</dbReference>
<feature type="region of interest" description="Disordered" evidence="1">
    <location>
        <begin position="1"/>
        <end position="44"/>
    </location>
</feature>